<evidence type="ECO:0000256" key="8">
    <source>
        <dbReference type="SAM" id="SignalP"/>
    </source>
</evidence>
<keyword evidence="3 8" id="KW-0732">Signal</keyword>
<protein>
    <recommendedName>
        <fullName evidence="13">Peptidase S8/S53 domain-containing protein</fullName>
    </recommendedName>
</protein>
<evidence type="ECO:0000256" key="7">
    <source>
        <dbReference type="RuleBase" id="RU003355"/>
    </source>
</evidence>
<evidence type="ECO:0000259" key="10">
    <source>
        <dbReference type="Pfam" id="PF06280"/>
    </source>
</evidence>
<feature type="active site" description="Charge relay system" evidence="6">
    <location>
        <position position="221"/>
    </location>
</feature>
<evidence type="ECO:0008006" key="13">
    <source>
        <dbReference type="Google" id="ProtNLM"/>
    </source>
</evidence>
<comment type="caution">
    <text evidence="11">The sequence shown here is derived from an EMBL/GenBank/DDBJ whole genome shotgun (WGS) entry which is preliminary data.</text>
</comment>
<evidence type="ECO:0000259" key="9">
    <source>
        <dbReference type="Pfam" id="PF00082"/>
    </source>
</evidence>
<dbReference type="CDD" id="cd07489">
    <property type="entry name" value="Peptidases_S8_5"/>
    <property type="match status" value="1"/>
</dbReference>
<dbReference type="Pfam" id="PF06280">
    <property type="entry name" value="fn3_5"/>
    <property type="match status" value="1"/>
</dbReference>
<name>A0ABY0HB57_9PEZI</name>
<feature type="signal peptide" evidence="8">
    <location>
        <begin position="1"/>
        <end position="19"/>
    </location>
</feature>
<dbReference type="Proteomes" id="UP000294003">
    <property type="component" value="Unassembled WGS sequence"/>
</dbReference>
<feature type="active site" description="Charge relay system" evidence="6">
    <location>
        <position position="169"/>
    </location>
</feature>
<dbReference type="Gene3D" id="2.60.40.1710">
    <property type="entry name" value="Subtilisin-like superfamily"/>
    <property type="match status" value="1"/>
</dbReference>
<dbReference type="InterPro" id="IPR000209">
    <property type="entry name" value="Peptidase_S8/S53_dom"/>
</dbReference>
<keyword evidence="2 6" id="KW-0645">Protease</keyword>
<feature type="active site" description="Charge relay system" evidence="6">
    <location>
        <position position="540"/>
    </location>
</feature>
<dbReference type="PROSITE" id="PS00136">
    <property type="entry name" value="SUBTILASE_ASP"/>
    <property type="match status" value="1"/>
</dbReference>
<dbReference type="InterPro" id="IPR036852">
    <property type="entry name" value="Peptidase_S8/S53_dom_sf"/>
</dbReference>
<dbReference type="PANTHER" id="PTHR43806">
    <property type="entry name" value="PEPTIDASE S8"/>
    <property type="match status" value="1"/>
</dbReference>
<feature type="chain" id="PRO_5045895537" description="Peptidase S8/S53 domain-containing protein" evidence="8">
    <location>
        <begin position="20"/>
        <end position="998"/>
    </location>
</feature>
<feature type="domain" description="C5a peptidase/Subtilisin-like protease SBT2-like Fn3-like" evidence="10">
    <location>
        <begin position="615"/>
        <end position="729"/>
    </location>
</feature>
<comment type="similarity">
    <text evidence="1 6 7">Belongs to the peptidase S8 family.</text>
</comment>
<evidence type="ECO:0000256" key="2">
    <source>
        <dbReference type="ARBA" id="ARBA00022670"/>
    </source>
</evidence>
<evidence type="ECO:0000313" key="12">
    <source>
        <dbReference type="Proteomes" id="UP000294003"/>
    </source>
</evidence>
<dbReference type="InterPro" id="IPR023827">
    <property type="entry name" value="Peptidase_S8_Asp-AS"/>
</dbReference>
<dbReference type="InterPro" id="IPR015500">
    <property type="entry name" value="Peptidase_S8_subtilisin-rel"/>
</dbReference>
<dbReference type="InterPro" id="IPR022398">
    <property type="entry name" value="Peptidase_S8_His-AS"/>
</dbReference>
<dbReference type="PROSITE" id="PS00137">
    <property type="entry name" value="SUBTILASE_HIS"/>
    <property type="match status" value="1"/>
</dbReference>
<evidence type="ECO:0000256" key="5">
    <source>
        <dbReference type="ARBA" id="ARBA00022825"/>
    </source>
</evidence>
<evidence type="ECO:0000256" key="4">
    <source>
        <dbReference type="ARBA" id="ARBA00022801"/>
    </source>
</evidence>
<evidence type="ECO:0000256" key="3">
    <source>
        <dbReference type="ARBA" id="ARBA00022729"/>
    </source>
</evidence>
<feature type="domain" description="Peptidase S8/S53" evidence="9">
    <location>
        <begin position="160"/>
        <end position="578"/>
    </location>
</feature>
<evidence type="ECO:0000256" key="6">
    <source>
        <dbReference type="PROSITE-ProRule" id="PRU01240"/>
    </source>
</evidence>
<evidence type="ECO:0000313" key="11">
    <source>
        <dbReference type="EMBL" id="RYO89381.1"/>
    </source>
</evidence>
<dbReference type="InterPro" id="IPR034187">
    <property type="entry name" value="Peptidases_S8_5"/>
</dbReference>
<dbReference type="InterPro" id="IPR010435">
    <property type="entry name" value="C5a/SBT2-like_Fn3"/>
</dbReference>
<keyword evidence="5 6" id="KW-0720">Serine protease</keyword>
<dbReference type="PROSITE" id="PS51892">
    <property type="entry name" value="SUBTILASE"/>
    <property type="match status" value="1"/>
</dbReference>
<dbReference type="InterPro" id="IPR023828">
    <property type="entry name" value="Peptidase_S8_Ser-AS"/>
</dbReference>
<dbReference type="PROSITE" id="PS00138">
    <property type="entry name" value="SUBTILASE_SER"/>
    <property type="match status" value="1"/>
</dbReference>
<dbReference type="EMBL" id="QJNS01000074">
    <property type="protein sequence ID" value="RYO89381.1"/>
    <property type="molecule type" value="Genomic_DNA"/>
</dbReference>
<dbReference type="SUPFAM" id="SSF52743">
    <property type="entry name" value="Subtilisin-like"/>
    <property type="match status" value="1"/>
</dbReference>
<proteinExistence type="inferred from homology"/>
<dbReference type="PRINTS" id="PR00723">
    <property type="entry name" value="SUBTILISIN"/>
</dbReference>
<gene>
    <name evidence="11" type="ORF">DL762_003272</name>
</gene>
<keyword evidence="12" id="KW-1185">Reference proteome</keyword>
<dbReference type="PANTHER" id="PTHR43806:SF66">
    <property type="entry name" value="SERIN ENDOPEPTIDASE"/>
    <property type="match status" value="1"/>
</dbReference>
<organism evidence="11 12">
    <name type="scientific">Monosporascus cannonballus</name>
    <dbReference type="NCBI Taxonomy" id="155416"/>
    <lineage>
        <taxon>Eukaryota</taxon>
        <taxon>Fungi</taxon>
        <taxon>Dikarya</taxon>
        <taxon>Ascomycota</taxon>
        <taxon>Pezizomycotina</taxon>
        <taxon>Sordariomycetes</taxon>
        <taxon>Xylariomycetidae</taxon>
        <taxon>Xylariales</taxon>
        <taxon>Xylariales incertae sedis</taxon>
        <taxon>Monosporascus</taxon>
    </lineage>
</organism>
<evidence type="ECO:0000256" key="1">
    <source>
        <dbReference type="ARBA" id="ARBA00011073"/>
    </source>
</evidence>
<keyword evidence="4 6" id="KW-0378">Hydrolase</keyword>
<dbReference type="Pfam" id="PF00082">
    <property type="entry name" value="Peptidase_S8"/>
    <property type="match status" value="1"/>
</dbReference>
<reference evidence="11 12" key="1">
    <citation type="submission" date="2018-06" db="EMBL/GenBank/DDBJ databases">
        <title>Complete Genomes of Monosporascus.</title>
        <authorList>
            <person name="Robinson A.J."/>
            <person name="Natvig D.O."/>
        </authorList>
    </citation>
    <scope>NUCLEOTIDE SEQUENCE [LARGE SCALE GENOMIC DNA]</scope>
    <source>
        <strain evidence="11 12">CBS 609.92</strain>
    </source>
</reference>
<dbReference type="InterPro" id="IPR050131">
    <property type="entry name" value="Peptidase_S8_subtilisin-like"/>
</dbReference>
<accession>A0ABY0HB57</accession>
<sequence>MKLLSSAFAAAVLIPAIPASQLGAADIVSEQANRGFIIELEPGSSFGKRDAHSKFHLRARSLADYSVRHEFKNPEYFYGLSVDAADVSALADLPGVKNIWPNRLHERPRPIEAPVDVASDDKASVVENIRPLPRITGDSDVNAGLKLTGVEDVHKLNITGKGVKIGILDTGIDYRHPALGGGFGPGFKVAGGYDLTGDDYTGENEPVPDDDPLVECLDGGHGTHVAGIIGARDPSDVGFGLLGVAPDAELYMYRIFGCVGGAADDVMMRSLQMAAEDGVDVISMSVGFSSIWETGSAYGPLLDGIRKKGVGLVIAAGNEGERGPYFASEPALNPAAIAVGSTSTSVFATVYHAADSTGDTVEYVRVLPYDNSTPFNVFTIPNDEMSCNADMWLNLTEHFTDKEHLIALISPRSQCAWQVPRLTNQTGITHVWSTIADNEDFSLQPPGATPGYDLVQVKISVANKIRAGLEAQGSDYALTFEDQTVHDVKQPTAGTVSFYSTWGPTMEMSLKPQLAAPGGTILSTWPISDGTGYAIISGTSMACPHAAGVYALIKQAYPDLTPEQIARRMQSTSTPLVQYQTDDILTSTAQQGSGLINALRAITSETVVSPGELNLGDSASPPTQKITIENKSNGPRTYTLGHRGAAAADALPQLYSDNANNLFRWVKNNSPTYASASFSSSTIEIPASSKATVEVTLTPPELDPAKLPIYGGYVTVTPSDDEEELVVPYIGVPYERASIEVIDTTNLTSIGSSPAPPAGVPELPYMRSYATSTRINDAATFTFPSPNHAGADDNPQFMGTIRQPCAYVRFDVVPADTPFKPTNYGFDTSAENGEASSPPVDGLDDFGGVQSYGAFMTMVGGYDKPKHPREWYWRGYGIFSQQWEWATVALANGTVYQLPNADYRVLIRALRYGYDWADPEGYDSWLSPLVRVNITDPGYPNPLLGTLLDLTFDREFYDAALTKNELSWQNPLFEWSGGTAHGKLGLTAREPRVLFNFE</sequence>
<dbReference type="Gene3D" id="3.40.50.200">
    <property type="entry name" value="Peptidase S8/S53 domain"/>
    <property type="match status" value="2"/>
</dbReference>